<feature type="region of interest" description="Disordered" evidence="1">
    <location>
        <begin position="123"/>
        <end position="152"/>
    </location>
</feature>
<organism evidence="2 3">
    <name type="scientific">Xenoophorus captivus</name>
    <dbReference type="NCBI Taxonomy" id="1517983"/>
    <lineage>
        <taxon>Eukaryota</taxon>
        <taxon>Metazoa</taxon>
        <taxon>Chordata</taxon>
        <taxon>Craniata</taxon>
        <taxon>Vertebrata</taxon>
        <taxon>Euteleostomi</taxon>
        <taxon>Actinopterygii</taxon>
        <taxon>Neopterygii</taxon>
        <taxon>Teleostei</taxon>
        <taxon>Neoteleostei</taxon>
        <taxon>Acanthomorphata</taxon>
        <taxon>Ovalentaria</taxon>
        <taxon>Atherinomorphae</taxon>
        <taxon>Cyprinodontiformes</taxon>
        <taxon>Goodeidae</taxon>
        <taxon>Xenoophorus</taxon>
    </lineage>
</organism>
<proteinExistence type="predicted"/>
<evidence type="ECO:0000256" key="1">
    <source>
        <dbReference type="SAM" id="MobiDB-lite"/>
    </source>
</evidence>
<keyword evidence="3" id="KW-1185">Reference proteome</keyword>
<evidence type="ECO:0000313" key="2">
    <source>
        <dbReference type="EMBL" id="MEQ2206134.1"/>
    </source>
</evidence>
<name>A0ABV0RDA2_9TELE</name>
<accession>A0ABV0RDA2</accession>
<protein>
    <submittedName>
        <fullName evidence="2">Uncharacterized protein</fullName>
    </submittedName>
</protein>
<dbReference type="EMBL" id="JAHRIN010042557">
    <property type="protein sequence ID" value="MEQ2206134.1"/>
    <property type="molecule type" value="Genomic_DNA"/>
</dbReference>
<reference evidence="2 3" key="1">
    <citation type="submission" date="2021-06" db="EMBL/GenBank/DDBJ databases">
        <authorList>
            <person name="Palmer J.M."/>
        </authorList>
    </citation>
    <scope>NUCLEOTIDE SEQUENCE [LARGE SCALE GENOMIC DNA]</scope>
    <source>
        <strain evidence="2 3">XC_2019</strain>
        <tissue evidence="2">Muscle</tissue>
    </source>
</reference>
<gene>
    <name evidence="2" type="ORF">XENOCAPTIV_023853</name>
</gene>
<evidence type="ECO:0000313" key="3">
    <source>
        <dbReference type="Proteomes" id="UP001434883"/>
    </source>
</evidence>
<dbReference type="Proteomes" id="UP001434883">
    <property type="component" value="Unassembled WGS sequence"/>
</dbReference>
<comment type="caution">
    <text evidence="2">The sequence shown here is derived from an EMBL/GenBank/DDBJ whole genome shotgun (WGS) entry which is preliminary data.</text>
</comment>
<sequence length="226" mass="24683">MSSDQQENKSKHLDSDFQDVYVTSRVCEQSFGVALETKCDIQKSPLRAEKSQSIRESQASSPTRAAAARLSAMIHGKDQVYANSMVVDQVSQSQFMFWDDEEVSPSSCWDSLSPTLVELENCSQKRSQSSPHCRPRGSQGPGRDNGREAYSCVSPFAPSPSLPSSPLASAIRLFEGAQRRQLQMGPSDSPALERRECGLTDASRGLRYDGVSAVGFLTVRSCCSST</sequence>